<evidence type="ECO:0000256" key="3">
    <source>
        <dbReference type="SAM" id="MobiDB-lite"/>
    </source>
</evidence>
<protein>
    <recommendedName>
        <fullName evidence="4">Homeobox domain-containing protein</fullName>
    </recommendedName>
</protein>
<keyword evidence="2" id="KW-0539">Nucleus</keyword>
<feature type="compositionally biased region" description="Basic and acidic residues" evidence="3">
    <location>
        <begin position="649"/>
        <end position="666"/>
    </location>
</feature>
<keyword evidence="2" id="KW-0238">DNA-binding</keyword>
<proteinExistence type="predicted"/>
<keyword evidence="6" id="KW-1185">Reference proteome</keyword>
<reference evidence="5 6" key="1">
    <citation type="submission" date="2020-02" db="EMBL/GenBank/DDBJ databases">
        <authorList>
            <person name="Ferguson B K."/>
        </authorList>
    </citation>
    <scope>NUCLEOTIDE SEQUENCE [LARGE SCALE GENOMIC DNA]</scope>
</reference>
<dbReference type="Proteomes" id="UP000479190">
    <property type="component" value="Unassembled WGS sequence"/>
</dbReference>
<evidence type="ECO:0000256" key="1">
    <source>
        <dbReference type="ARBA" id="ARBA00004123"/>
    </source>
</evidence>
<dbReference type="CDD" id="cd00086">
    <property type="entry name" value="homeodomain"/>
    <property type="match status" value="1"/>
</dbReference>
<evidence type="ECO:0000313" key="5">
    <source>
        <dbReference type="EMBL" id="CAB0027788.1"/>
    </source>
</evidence>
<dbReference type="PANTHER" id="PTHR46892">
    <property type="entry name" value="VISUAL SYSTEM HOMEOBOX 2"/>
    <property type="match status" value="1"/>
</dbReference>
<feature type="compositionally biased region" description="Acidic residues" evidence="3">
    <location>
        <begin position="37"/>
        <end position="57"/>
    </location>
</feature>
<evidence type="ECO:0000256" key="2">
    <source>
        <dbReference type="RuleBase" id="RU000682"/>
    </source>
</evidence>
<feature type="region of interest" description="Disordered" evidence="3">
    <location>
        <begin position="1"/>
        <end position="58"/>
    </location>
</feature>
<feature type="compositionally biased region" description="Polar residues" evidence="3">
    <location>
        <begin position="1"/>
        <end position="20"/>
    </location>
</feature>
<gene>
    <name evidence="5" type="ORF">TBRA_LOCUS18</name>
</gene>
<accession>A0A6H5I0K1</accession>
<feature type="non-terminal residue" evidence="5">
    <location>
        <position position="1"/>
    </location>
</feature>
<dbReference type="InterPro" id="IPR001356">
    <property type="entry name" value="HD"/>
</dbReference>
<dbReference type="Pfam" id="PF00046">
    <property type="entry name" value="Homeodomain"/>
    <property type="match status" value="1"/>
</dbReference>
<feature type="domain" description="Homeobox" evidence="4">
    <location>
        <begin position="243"/>
        <end position="279"/>
    </location>
</feature>
<dbReference type="GO" id="GO:1990837">
    <property type="term" value="F:sequence-specific double-stranded DNA binding"/>
    <property type="evidence" value="ECO:0007669"/>
    <property type="project" value="TreeGrafter"/>
</dbReference>
<keyword evidence="2" id="KW-0371">Homeobox</keyword>
<dbReference type="InterPro" id="IPR052294">
    <property type="entry name" value="VSX_homeobox_regulators"/>
</dbReference>
<dbReference type="EMBL" id="CADCXV010000002">
    <property type="protein sequence ID" value="CAB0027788.1"/>
    <property type="molecule type" value="Genomic_DNA"/>
</dbReference>
<dbReference type="AlphaFoldDB" id="A0A6H5I0K1"/>
<name>A0A6H5I0K1_9HYME</name>
<dbReference type="Gene3D" id="1.10.10.60">
    <property type="entry name" value="Homeodomain-like"/>
    <property type="match status" value="1"/>
</dbReference>
<dbReference type="SUPFAM" id="SSF46689">
    <property type="entry name" value="Homeodomain-like"/>
    <property type="match status" value="1"/>
</dbReference>
<sequence length="688" mass="78741">HTHTHSNTSIVTRPRQTAASDSEEYLRCTAVPRRTADDDDDDDDNINIGGNDDDDDDSIHVHETVRDFTPRPMFSLLIHIYSCTTYVRIFTRAAVATHNRKAHFQAPAQSLDLAETEKSSGSRRTCINFRRERRVEKMPCAAMHRARRAAQPAGAIYRVPGIPDLYLCKARFSYIYIRICRTYAAVCWGGGNNLLMLLSARSLWDRINLLNSTDMLPRRRRAAAQYTQTDWKAFKDLAHVRSPRCLEELEAAFKEAHYPDVYAREMLSLRTDLPEDRIQHQAAILVVSCAIVSKRTSLKDLILRSSVALARRCNARSHVLVANQCMRDYAGTYILYLLYMYRFCSCVVRSPTTGELMSILWHTITDVLTKLLRNTTIRGLLIVHKKLSRYRAIEKRKYCLFESKSSTASTTIKLTTIQWSFKFNILYGRSSNWNSSCNSLKYNEMSSVMYWGVDWSQGLMRKRADDADGVGMVALILISRRERNFTQLSLLSGATCCSRQLSESINTEQTVVKKHFFFNLLKNMVKVQFWHYPSDVSERSPNGARNADENLIKCTIWIQHVDWFLTMSTQWRAWVRSPLGEFSRFVFSPGVVEPVPEVERVPLKKKTRAMSSAFEAVKTPITVRAGSDRITISRSPRRGLTKLAIDGAQHSHDEVRSENHTHKRAPDAGAKAQQERMMAPEARTTLTR</sequence>
<dbReference type="InterPro" id="IPR009057">
    <property type="entry name" value="Homeodomain-like_sf"/>
</dbReference>
<dbReference type="GO" id="GO:0005634">
    <property type="term" value="C:nucleus"/>
    <property type="evidence" value="ECO:0007669"/>
    <property type="project" value="UniProtKB-SubCell"/>
</dbReference>
<feature type="region of interest" description="Disordered" evidence="3">
    <location>
        <begin position="649"/>
        <end position="688"/>
    </location>
</feature>
<dbReference type="OrthoDB" id="6159439at2759"/>
<dbReference type="PANTHER" id="PTHR46892:SF3">
    <property type="entry name" value="VISUAL SYSTEM HOMEOBOX 2"/>
    <property type="match status" value="1"/>
</dbReference>
<evidence type="ECO:0000313" key="6">
    <source>
        <dbReference type="Proteomes" id="UP000479190"/>
    </source>
</evidence>
<organism evidence="5 6">
    <name type="scientific">Trichogramma brassicae</name>
    <dbReference type="NCBI Taxonomy" id="86971"/>
    <lineage>
        <taxon>Eukaryota</taxon>
        <taxon>Metazoa</taxon>
        <taxon>Ecdysozoa</taxon>
        <taxon>Arthropoda</taxon>
        <taxon>Hexapoda</taxon>
        <taxon>Insecta</taxon>
        <taxon>Pterygota</taxon>
        <taxon>Neoptera</taxon>
        <taxon>Endopterygota</taxon>
        <taxon>Hymenoptera</taxon>
        <taxon>Apocrita</taxon>
        <taxon>Proctotrupomorpha</taxon>
        <taxon>Chalcidoidea</taxon>
        <taxon>Trichogrammatidae</taxon>
        <taxon>Trichogramma</taxon>
    </lineage>
</organism>
<evidence type="ECO:0000259" key="4">
    <source>
        <dbReference type="Pfam" id="PF00046"/>
    </source>
</evidence>
<comment type="subcellular location">
    <subcellularLocation>
        <location evidence="1 2">Nucleus</location>
    </subcellularLocation>
</comment>
<dbReference type="GO" id="GO:0006357">
    <property type="term" value="P:regulation of transcription by RNA polymerase II"/>
    <property type="evidence" value="ECO:0007669"/>
    <property type="project" value="TreeGrafter"/>
</dbReference>